<dbReference type="RefSeq" id="WP_086716329.1">
    <property type="nucleotide sequence ID" value="NZ_CP170596.1"/>
</dbReference>
<dbReference type="EMBL" id="MDBS01000028">
    <property type="protein sequence ID" value="PMP29219.1"/>
    <property type="molecule type" value="Genomic_DNA"/>
</dbReference>
<name>A0A7Z1MIR8_9VIBR</name>
<comment type="caution">
    <text evidence="2">The sequence shown here is derived from an EMBL/GenBank/DDBJ whole genome shotgun (WGS) entry which is preliminary data.</text>
</comment>
<keyword evidence="1" id="KW-0732">Signal</keyword>
<proteinExistence type="predicted"/>
<dbReference type="AlphaFoldDB" id="A0A7Z1MIR8"/>
<reference evidence="2" key="2">
    <citation type="journal article" date="2018" name="Nature">
        <title>A major lineage of non-tailed dsDNA viruses as unrecognized killers of marine bacteria.</title>
        <authorList>
            <person name="Kauffman K.M."/>
            <person name="Hussain F.A."/>
            <person name="Yang J."/>
            <person name="Arevalo P."/>
            <person name="Brown J.M."/>
            <person name="Chang W.K."/>
            <person name="VanInsberghe D."/>
            <person name="Elsherbini J."/>
            <person name="Sharma R.S."/>
            <person name="Cutler M.B."/>
            <person name="Kelly L."/>
            <person name="Polz M.F."/>
        </authorList>
    </citation>
    <scope>NUCLEOTIDE SEQUENCE</scope>
    <source>
        <strain evidence="2">10N.222.46.E12</strain>
    </source>
</reference>
<protein>
    <submittedName>
        <fullName evidence="2">Uncharacterized protein</fullName>
    </submittedName>
</protein>
<organism evidence="2">
    <name type="scientific">Vibrio cyclitrophicus</name>
    <dbReference type="NCBI Taxonomy" id="47951"/>
    <lineage>
        <taxon>Bacteria</taxon>
        <taxon>Pseudomonadati</taxon>
        <taxon>Pseudomonadota</taxon>
        <taxon>Gammaproteobacteria</taxon>
        <taxon>Vibrionales</taxon>
        <taxon>Vibrionaceae</taxon>
        <taxon>Vibrio</taxon>
    </lineage>
</organism>
<gene>
    <name evidence="2" type="ORF">BCS90_17645</name>
</gene>
<sequence length="108" mass="12857">MKKKLIIALMFFAAPVFSDGENEYQDGKIAGYTAACASYYENDYIKKSLFESLMLLQEYEIEKMPASKMKYERDKMFKAMEVFYLDFKIDQKKRMCDGIYGIYEDYQF</sequence>
<evidence type="ECO:0000313" key="2">
    <source>
        <dbReference type="EMBL" id="PMP29219.1"/>
    </source>
</evidence>
<feature type="signal peptide" evidence="1">
    <location>
        <begin position="1"/>
        <end position="18"/>
    </location>
</feature>
<reference evidence="2" key="1">
    <citation type="submission" date="2016-07" db="EMBL/GenBank/DDBJ databases">
        <authorList>
            <person name="Kauffman K."/>
            <person name="Arevalo P."/>
            <person name="Polz M.F."/>
        </authorList>
    </citation>
    <scope>NUCLEOTIDE SEQUENCE</scope>
    <source>
        <strain evidence="2">10N.222.46.E12</strain>
    </source>
</reference>
<feature type="chain" id="PRO_5031233202" evidence="1">
    <location>
        <begin position="19"/>
        <end position="108"/>
    </location>
</feature>
<evidence type="ECO:0000256" key="1">
    <source>
        <dbReference type="SAM" id="SignalP"/>
    </source>
</evidence>
<accession>A0A7Z1MIR8</accession>